<evidence type="ECO:0000313" key="1">
    <source>
        <dbReference type="EMBL" id="CEP25867.1"/>
    </source>
</evidence>
<proteinExistence type="predicted"/>
<dbReference type="Pfam" id="PF10078">
    <property type="entry name" value="DUF2316"/>
    <property type="match status" value="1"/>
</dbReference>
<evidence type="ECO:0008006" key="2">
    <source>
        <dbReference type="Google" id="ProtNLM"/>
    </source>
</evidence>
<organism evidence="1">
    <name type="scientific">Propionibacterium freudenreichii subsp. freudenreichii</name>
    <dbReference type="NCBI Taxonomy" id="66712"/>
    <lineage>
        <taxon>Bacteria</taxon>
        <taxon>Bacillati</taxon>
        <taxon>Actinomycetota</taxon>
        <taxon>Actinomycetes</taxon>
        <taxon>Propionibacteriales</taxon>
        <taxon>Propionibacteriaceae</taxon>
        <taxon>Propionibacterium</taxon>
    </lineage>
</organism>
<dbReference type="RefSeq" id="WP_013161148.1">
    <property type="nucleotide sequence ID" value="NZ_CP010341.1"/>
</dbReference>
<dbReference type="EMBL" id="LM676387">
    <property type="protein sequence ID" value="CEP25867.1"/>
    <property type="molecule type" value="Genomic_DNA"/>
</dbReference>
<accession>A0A068VS61</accession>
<protein>
    <recommendedName>
        <fullName evidence="2">DUF2316 family protein</fullName>
    </recommendedName>
</protein>
<dbReference type="InterPro" id="IPR018757">
    <property type="entry name" value="DUF2316"/>
</dbReference>
<dbReference type="AlphaFoldDB" id="A0A068VS61"/>
<dbReference type="KEGG" id="pfre:RM25_0934"/>
<sequence>MSLNRDETAATRAELQANFRLSGVTLEEAAHDLGTTPAHVQEVLDLEPVRIEEPWVLRDYLVRVLRAGNREPQPFSKLVGDPRQHWFLDAGFIEAGRLVA</sequence>
<gene>
    <name evidence="1" type="ORF">PFCIRM138_02785</name>
</gene>
<reference evidence="1" key="1">
    <citation type="submission" date="2014-08" db="EMBL/GenBank/DDBJ databases">
        <authorList>
            <person name="Falentin Helene"/>
        </authorList>
    </citation>
    <scope>NUCLEOTIDE SEQUENCE</scope>
</reference>
<name>A0A068VS61_PROFF</name>
<dbReference type="PATRIC" id="fig|66712.6.peg.962"/>